<sequence length="398" mass="47646">MNNPIFNTARIFLQNKYQFATPLELFKHLITNSNYFQTQRLKNDSNDELLYKLIFIAGFHERRNCGNIVKEFSQNCLIQIRDRIEDMAMDIPTLIQAFLAMSNVLLDDEKIVSSILKQLKDQEDQITLKQFHSIQHCLYKLGRQNNYWSSKACDAMTHNLTTIVIQDYVQYLHIASNLYQIGLFQEEHLIKLLDILYYKLGKQQKHIYLSKFTFQFAQMMFNLYPEIINQPLNQLSCNPHTPFQMYFQFLKRDYQVCRQILQRKKIGVSIDYFENENFPYLLRLREDSISRTQTLLETEIIQILQKLQLKFLKFQKVLIYDIDFKVMDNYVINCNGPLHFISTLDGQIKQKSFNTMMQYRHLKALETQNVIDFDFFDWKEEDSLEYKISKIKKLLNLI</sequence>
<evidence type="ECO:0000313" key="3">
    <source>
        <dbReference type="Proteomes" id="UP000688137"/>
    </source>
</evidence>
<protein>
    <recommendedName>
        <fullName evidence="1">RAP domain-containing protein</fullName>
    </recommendedName>
</protein>
<name>A0A8S1L254_PARPR</name>
<accession>A0A8S1L254</accession>
<dbReference type="AlphaFoldDB" id="A0A8S1L254"/>
<dbReference type="PROSITE" id="PS51286">
    <property type="entry name" value="RAP"/>
    <property type="match status" value="1"/>
</dbReference>
<dbReference type="EMBL" id="CAJJDM010000023">
    <property type="protein sequence ID" value="CAD8056784.1"/>
    <property type="molecule type" value="Genomic_DNA"/>
</dbReference>
<evidence type="ECO:0000313" key="2">
    <source>
        <dbReference type="EMBL" id="CAD8056784.1"/>
    </source>
</evidence>
<evidence type="ECO:0000259" key="1">
    <source>
        <dbReference type="PROSITE" id="PS51286"/>
    </source>
</evidence>
<proteinExistence type="predicted"/>
<feature type="domain" description="RAP" evidence="1">
    <location>
        <begin position="330"/>
        <end position="393"/>
    </location>
</feature>
<reference evidence="2" key="1">
    <citation type="submission" date="2021-01" db="EMBL/GenBank/DDBJ databases">
        <authorList>
            <consortium name="Genoscope - CEA"/>
            <person name="William W."/>
        </authorList>
    </citation>
    <scope>NUCLEOTIDE SEQUENCE</scope>
</reference>
<gene>
    <name evidence="2" type="ORF">PPRIM_AZ9-3.1.T0250053</name>
</gene>
<keyword evidence="3" id="KW-1185">Reference proteome</keyword>
<dbReference type="OMA" id="FTFQFAQ"/>
<dbReference type="Pfam" id="PF08373">
    <property type="entry name" value="RAP"/>
    <property type="match status" value="1"/>
</dbReference>
<comment type="caution">
    <text evidence="2">The sequence shown here is derived from an EMBL/GenBank/DDBJ whole genome shotgun (WGS) entry which is preliminary data.</text>
</comment>
<organism evidence="2 3">
    <name type="scientific">Paramecium primaurelia</name>
    <dbReference type="NCBI Taxonomy" id="5886"/>
    <lineage>
        <taxon>Eukaryota</taxon>
        <taxon>Sar</taxon>
        <taxon>Alveolata</taxon>
        <taxon>Ciliophora</taxon>
        <taxon>Intramacronucleata</taxon>
        <taxon>Oligohymenophorea</taxon>
        <taxon>Peniculida</taxon>
        <taxon>Parameciidae</taxon>
        <taxon>Paramecium</taxon>
    </lineage>
</organism>
<dbReference type="InterPro" id="IPR013584">
    <property type="entry name" value="RAP"/>
</dbReference>
<dbReference type="Proteomes" id="UP000688137">
    <property type="component" value="Unassembled WGS sequence"/>
</dbReference>